<gene>
    <name evidence="3" type="ORF">BWQ96_00059</name>
</gene>
<accession>A0A2V3J668</accession>
<keyword evidence="2" id="KW-1133">Transmembrane helix</keyword>
<feature type="transmembrane region" description="Helical" evidence="2">
    <location>
        <begin position="592"/>
        <end position="614"/>
    </location>
</feature>
<dbReference type="EMBL" id="NBIV01000001">
    <property type="protein sequence ID" value="PXF49899.1"/>
    <property type="molecule type" value="Genomic_DNA"/>
</dbReference>
<reference evidence="3 4" key="1">
    <citation type="journal article" date="2018" name="Mol. Biol. Evol.">
        <title>Analysis of the draft genome of the red seaweed Gracilariopsis chorda provides insights into genome size evolution in Rhodophyta.</title>
        <authorList>
            <person name="Lee J."/>
            <person name="Yang E.C."/>
            <person name="Graf L."/>
            <person name="Yang J.H."/>
            <person name="Qiu H."/>
            <person name="Zel Zion U."/>
            <person name="Chan C.X."/>
            <person name="Stephens T.G."/>
            <person name="Weber A.P.M."/>
            <person name="Boo G.H."/>
            <person name="Boo S.M."/>
            <person name="Kim K.M."/>
            <person name="Shin Y."/>
            <person name="Jung M."/>
            <person name="Lee S.J."/>
            <person name="Yim H.S."/>
            <person name="Lee J.H."/>
            <person name="Bhattacharya D."/>
            <person name="Yoon H.S."/>
        </authorList>
    </citation>
    <scope>NUCLEOTIDE SEQUENCE [LARGE SCALE GENOMIC DNA]</scope>
    <source>
        <strain evidence="3 4">SKKU-2015</strain>
        <tissue evidence="3">Whole body</tissue>
    </source>
</reference>
<feature type="region of interest" description="Disordered" evidence="1">
    <location>
        <begin position="114"/>
        <end position="134"/>
    </location>
</feature>
<dbReference type="AlphaFoldDB" id="A0A2V3J668"/>
<sequence>MERDQKVEVLASVSKAVLRAEKEYLNHNAELQGFRKVLAVLNKLGKTREEKLRRGEDVSYLDALLSESRKRLSSLLSNPPAHGKGYDIDFYKWAAKIQRDVRAQDPLMLSFDSDDGADGMKRSSTRVTDDSTSVSSKGGALLSILKSNGKLPQKFGDPESKGARDKRLFYLTTGAWIFAVFGMMVTIGFLAADFWYAQKNVAIQIESSKPRPLELPVVTLCNFISNVPHFSHFPTDEYPGLPLFGIQRFALYNRSSSSVSTDLIYPDTLPNSVDSDSLFEDVFVSWDISQCKKVDEGFDVEREMNTLRSNYDLGISGDTGSTSCQHCIRLGYKKRIKLTPPQHREEGLAPPAVNVKVYRTKLFAACQTGLHRRVSIIAALFVAEIQQYSTELKDRGILQFDGEEYRNINMNWFQEDNEQFFDFCCNVYFFSGFFYPSSDLADISYEYVPDSTEKWVQTGDGPYFSAFAWKANDHQIPGPSRDALEKDYFTLDSIEIFAEDADGINRTAAISPRTKISAISAAQTALYKFKRVTNQGKNEYEIRRSTSNSQGYQSTTIDVYDLHFDFDTFETKTILTTPTMTWPEFITDVFEFVGLFTGICIFTLIVAPAHSLVYPTSEMDEK</sequence>
<keyword evidence="4" id="KW-1185">Reference proteome</keyword>
<protein>
    <submittedName>
        <fullName evidence="3">Uncharacterized protein</fullName>
    </submittedName>
</protein>
<keyword evidence="2" id="KW-0812">Transmembrane</keyword>
<evidence type="ECO:0000313" key="4">
    <source>
        <dbReference type="Proteomes" id="UP000247409"/>
    </source>
</evidence>
<comment type="caution">
    <text evidence="3">The sequence shown here is derived from an EMBL/GenBank/DDBJ whole genome shotgun (WGS) entry which is preliminary data.</text>
</comment>
<evidence type="ECO:0000256" key="2">
    <source>
        <dbReference type="SAM" id="Phobius"/>
    </source>
</evidence>
<evidence type="ECO:0000256" key="1">
    <source>
        <dbReference type="SAM" id="MobiDB-lite"/>
    </source>
</evidence>
<keyword evidence="2" id="KW-0472">Membrane</keyword>
<evidence type="ECO:0000313" key="3">
    <source>
        <dbReference type="EMBL" id="PXF49899.1"/>
    </source>
</evidence>
<dbReference type="OrthoDB" id="4363at2759"/>
<dbReference type="Proteomes" id="UP000247409">
    <property type="component" value="Unassembled WGS sequence"/>
</dbReference>
<feature type="transmembrane region" description="Helical" evidence="2">
    <location>
        <begin position="168"/>
        <end position="196"/>
    </location>
</feature>
<proteinExistence type="predicted"/>
<organism evidence="3 4">
    <name type="scientific">Gracilariopsis chorda</name>
    <dbReference type="NCBI Taxonomy" id="448386"/>
    <lineage>
        <taxon>Eukaryota</taxon>
        <taxon>Rhodophyta</taxon>
        <taxon>Florideophyceae</taxon>
        <taxon>Rhodymeniophycidae</taxon>
        <taxon>Gracilariales</taxon>
        <taxon>Gracilariaceae</taxon>
        <taxon>Gracilariopsis</taxon>
    </lineage>
</organism>
<name>A0A2V3J668_9FLOR</name>